<dbReference type="AlphaFoldDB" id="A0A9X1WZG5"/>
<name>A0A9X1WZG5_9GAMM</name>
<dbReference type="InterPro" id="IPR010260">
    <property type="entry name" value="AlpA"/>
</dbReference>
<evidence type="ECO:0000313" key="2">
    <source>
        <dbReference type="Proteomes" id="UP001139701"/>
    </source>
</evidence>
<dbReference type="EMBL" id="JAKUML010000023">
    <property type="protein sequence ID" value="MCJ8147438.1"/>
    <property type="molecule type" value="Genomic_DNA"/>
</dbReference>
<keyword evidence="2" id="KW-1185">Reference proteome</keyword>
<dbReference type="PANTHER" id="PTHR36154">
    <property type="entry name" value="DNA-BINDING TRANSCRIPTIONAL ACTIVATOR ALPA"/>
    <property type="match status" value="1"/>
</dbReference>
<proteinExistence type="predicted"/>
<sequence>MLRIKQVQALTGLSRSAIYDRINPKSKRYDPAFPKGIKLYASTQSSGAVGWNEQAIQAWIEQRIHACLDA</sequence>
<reference evidence="1" key="1">
    <citation type="submission" date="2022-02" db="EMBL/GenBank/DDBJ databases">
        <title>Acinetobacter A3.8 sp. nov., isolated from Sediment (Zhairuo Island).</title>
        <authorList>
            <person name="Zheng K."/>
        </authorList>
    </citation>
    <scope>NUCLEOTIDE SEQUENCE</scope>
    <source>
        <strain evidence="1">A3.8</strain>
    </source>
</reference>
<organism evidence="1 2">
    <name type="scientific">Acinetobacter sedimenti</name>
    <dbReference type="NCBI Taxonomy" id="2919922"/>
    <lineage>
        <taxon>Bacteria</taxon>
        <taxon>Pseudomonadati</taxon>
        <taxon>Pseudomonadota</taxon>
        <taxon>Gammaproteobacteria</taxon>
        <taxon>Moraxellales</taxon>
        <taxon>Moraxellaceae</taxon>
        <taxon>Acinetobacter</taxon>
    </lineage>
</organism>
<gene>
    <name evidence="1" type="ORF">MKI79_11175</name>
</gene>
<dbReference type="Proteomes" id="UP001139701">
    <property type="component" value="Unassembled WGS sequence"/>
</dbReference>
<dbReference type="InterPro" id="IPR052931">
    <property type="entry name" value="Prophage_regulatory_activator"/>
</dbReference>
<dbReference type="Gene3D" id="1.10.238.160">
    <property type="match status" value="1"/>
</dbReference>
<accession>A0A9X1WZG5</accession>
<dbReference type="PANTHER" id="PTHR36154:SF1">
    <property type="entry name" value="DNA-BINDING TRANSCRIPTIONAL ACTIVATOR ALPA"/>
    <property type="match status" value="1"/>
</dbReference>
<comment type="caution">
    <text evidence="1">The sequence shown here is derived from an EMBL/GenBank/DDBJ whole genome shotgun (WGS) entry which is preliminary data.</text>
</comment>
<dbReference type="Pfam" id="PF05930">
    <property type="entry name" value="Phage_AlpA"/>
    <property type="match status" value="1"/>
</dbReference>
<evidence type="ECO:0000313" key="1">
    <source>
        <dbReference type="EMBL" id="MCJ8147438.1"/>
    </source>
</evidence>
<protein>
    <submittedName>
        <fullName evidence="1">AlpA family phage regulatory protein</fullName>
    </submittedName>
</protein>